<keyword evidence="3 8" id="KW-0479">Metal-binding</keyword>
<dbReference type="CDD" id="cd00775">
    <property type="entry name" value="LysRS_core"/>
    <property type="match status" value="1"/>
</dbReference>
<evidence type="ECO:0000256" key="1">
    <source>
        <dbReference type="ARBA" id="ARBA00008226"/>
    </source>
</evidence>
<dbReference type="InterPro" id="IPR002313">
    <property type="entry name" value="Lys-tRNA-ligase_II"/>
</dbReference>
<dbReference type="NCBIfam" id="NF001756">
    <property type="entry name" value="PRK00484.1"/>
    <property type="match status" value="1"/>
</dbReference>
<evidence type="ECO:0000313" key="12">
    <source>
        <dbReference type="Proteomes" id="UP000294685"/>
    </source>
</evidence>
<dbReference type="Pfam" id="PF01336">
    <property type="entry name" value="tRNA_anti-codon"/>
    <property type="match status" value="1"/>
</dbReference>
<dbReference type="InterPro" id="IPR004365">
    <property type="entry name" value="NA-bd_OB_tRNA"/>
</dbReference>
<evidence type="ECO:0000256" key="8">
    <source>
        <dbReference type="HAMAP-Rule" id="MF_00252"/>
    </source>
</evidence>
<dbReference type="PROSITE" id="PS50862">
    <property type="entry name" value="AA_TRNA_LIGASE_II"/>
    <property type="match status" value="1"/>
</dbReference>
<dbReference type="NCBIfam" id="TIGR00499">
    <property type="entry name" value="lysS_bact"/>
    <property type="match status" value="1"/>
</dbReference>
<dbReference type="HAMAP" id="MF_00252">
    <property type="entry name" value="Lys_tRNA_synth_class2"/>
    <property type="match status" value="1"/>
</dbReference>
<keyword evidence="5 8" id="KW-0067">ATP-binding</keyword>
<dbReference type="GO" id="GO:0004824">
    <property type="term" value="F:lysine-tRNA ligase activity"/>
    <property type="evidence" value="ECO:0007669"/>
    <property type="project" value="UniProtKB-EC"/>
</dbReference>
<gene>
    <name evidence="8 11" type="primary">lysS</name>
    <name evidence="11" type="ORF">E0I61_07430</name>
</gene>
<keyword evidence="8" id="KW-0648">Protein biosynthesis</keyword>
<comment type="subunit">
    <text evidence="8">Homodimer.</text>
</comment>
<evidence type="ECO:0000256" key="4">
    <source>
        <dbReference type="ARBA" id="ARBA00022741"/>
    </source>
</evidence>
<evidence type="ECO:0000256" key="5">
    <source>
        <dbReference type="ARBA" id="ARBA00022840"/>
    </source>
</evidence>
<dbReference type="PANTHER" id="PTHR42918:SF15">
    <property type="entry name" value="LYSINE--TRNA LIGASE, CHLOROPLASTIC_MITOCHONDRIAL"/>
    <property type="match status" value="1"/>
</dbReference>
<dbReference type="EC" id="6.1.1.6" evidence="8"/>
<keyword evidence="6 8" id="KW-0030">Aminoacyl-tRNA synthetase</keyword>
<dbReference type="InterPro" id="IPR012340">
    <property type="entry name" value="NA-bd_OB-fold"/>
</dbReference>
<keyword evidence="4 8" id="KW-0547">Nucleotide-binding</keyword>
<comment type="caution">
    <text evidence="11">The sequence shown here is derived from an EMBL/GenBank/DDBJ whole genome shotgun (WGS) entry which is preliminary data.</text>
</comment>
<dbReference type="Pfam" id="PF00152">
    <property type="entry name" value="tRNA-synt_2"/>
    <property type="match status" value="1"/>
</dbReference>
<keyword evidence="2 8" id="KW-0436">Ligase</keyword>
<sequence length="569" mass="64578">MALSEQETLRREALTELRNLGIEPYPAAEFITTAYSSEILADFEKYEGKEVVLAGRLMGKRIMGKASFAELKDAEGRIQVYVSRDDISTDEEKTMYNVVFKKLLDIGDFIGVRGTVFKTQVGEISVHVYGLTVLAKALKPLPVVKTDADGKTHDAFADPEQRYRRRYVDLTVNDHVKQTFIKRTKLFNAMRSFFNDKGYLEVETPVLQPIPGGAAARPFITHHNSLDIPLYMRIANELYLKRLIVGGFEGVYEFSKNFRNEGMDRTHNPEFTAMEIYVAYKDYNWMMKFAEDLLEHCAIAVNGSSEVIFGEHTINFKAPYARVTMTDSIKHFTGFDISGKSETELFDAARGMGIDVDKTMGKGKLIDEIFGAKCEGNYIQPTYITDYPKEMSPLCKQHRDNPELTERFELMICGKEVANAYSELNDPIDQRERFEDQMRLAEKGDDEATGTIDEDFLRALEYGMPPTSGMGIGMDRLIMYLTNNASIQEVLLFPQMRPEKTQVKIELEEDEKLIVSLLQGNENQMDFGLLKIKSELSGKKWDKAMKNLSSLGLTEVVVNGDSKACRLKE</sequence>
<comment type="cofactor">
    <cofactor evidence="8 9">
        <name>Mg(2+)</name>
        <dbReference type="ChEBI" id="CHEBI:18420"/>
    </cofactor>
    <text evidence="8 9">Binds 3 Mg(2+) ions per subunit.</text>
</comment>
<feature type="binding site" evidence="8">
    <location>
        <position position="416"/>
    </location>
    <ligand>
        <name>Mg(2+)</name>
        <dbReference type="ChEBI" id="CHEBI:18420"/>
        <label>2</label>
    </ligand>
</feature>
<dbReference type="CDD" id="cd04322">
    <property type="entry name" value="LysRS_N"/>
    <property type="match status" value="1"/>
</dbReference>
<keyword evidence="8" id="KW-0963">Cytoplasm</keyword>
<dbReference type="InterPro" id="IPR018149">
    <property type="entry name" value="Lys-tRNA-synth_II_C"/>
</dbReference>
<proteinExistence type="inferred from homology"/>
<comment type="similarity">
    <text evidence="1 8">Belongs to the class-II aminoacyl-tRNA synthetase family.</text>
</comment>
<feature type="binding site" evidence="8">
    <location>
        <position position="409"/>
    </location>
    <ligand>
        <name>Mg(2+)</name>
        <dbReference type="ChEBI" id="CHEBI:18420"/>
        <label>1</label>
    </ligand>
</feature>
<protein>
    <recommendedName>
        <fullName evidence="8">Lysine--tRNA ligase</fullName>
        <ecNumber evidence="8">6.1.1.6</ecNumber>
    </recommendedName>
    <alternativeName>
        <fullName evidence="8">Lysyl-tRNA synthetase</fullName>
        <shortName evidence="8">LysRS</shortName>
    </alternativeName>
</protein>
<dbReference type="RefSeq" id="WP_131992096.1">
    <property type="nucleotide sequence ID" value="NZ_SMLH01000003.1"/>
</dbReference>
<evidence type="ECO:0000256" key="9">
    <source>
        <dbReference type="RuleBase" id="RU000336"/>
    </source>
</evidence>
<evidence type="ECO:0000313" key="11">
    <source>
        <dbReference type="EMBL" id="TDE29800.1"/>
    </source>
</evidence>
<dbReference type="EMBL" id="SMLH01000003">
    <property type="protein sequence ID" value="TDE29800.1"/>
    <property type="molecule type" value="Genomic_DNA"/>
</dbReference>
<keyword evidence="12" id="KW-1185">Reference proteome</keyword>
<dbReference type="InterPro" id="IPR044136">
    <property type="entry name" value="Lys-tRNA-ligase_II_N"/>
</dbReference>
<comment type="subcellular location">
    <subcellularLocation>
        <location evidence="8">Cytoplasm</location>
    </subcellularLocation>
</comment>
<organism evidence="11 12">
    <name type="scientific">Flavobacterium ranwuense</name>
    <dbReference type="NCBI Taxonomy" id="2541725"/>
    <lineage>
        <taxon>Bacteria</taxon>
        <taxon>Pseudomonadati</taxon>
        <taxon>Bacteroidota</taxon>
        <taxon>Flavobacteriia</taxon>
        <taxon>Flavobacteriales</taxon>
        <taxon>Flavobacteriaceae</taxon>
        <taxon>Flavobacterium</taxon>
    </lineage>
</organism>
<dbReference type="Proteomes" id="UP000294685">
    <property type="component" value="Unassembled WGS sequence"/>
</dbReference>
<keyword evidence="8 9" id="KW-0460">Magnesium</keyword>
<dbReference type="InterPro" id="IPR045864">
    <property type="entry name" value="aa-tRNA-synth_II/BPL/LPL"/>
</dbReference>
<evidence type="ECO:0000259" key="10">
    <source>
        <dbReference type="PROSITE" id="PS50862"/>
    </source>
</evidence>
<dbReference type="InterPro" id="IPR006195">
    <property type="entry name" value="aa-tRNA-synth_II"/>
</dbReference>
<dbReference type="InterPro" id="IPR004364">
    <property type="entry name" value="Aa-tRNA-synt_II"/>
</dbReference>
<dbReference type="Gene3D" id="3.30.930.10">
    <property type="entry name" value="Bira Bifunctional Protein, Domain 2"/>
    <property type="match status" value="1"/>
</dbReference>
<evidence type="ECO:0000256" key="7">
    <source>
        <dbReference type="ARBA" id="ARBA00048573"/>
    </source>
</evidence>
<dbReference type="Gene3D" id="2.40.50.140">
    <property type="entry name" value="Nucleic acid-binding proteins"/>
    <property type="match status" value="1"/>
</dbReference>
<name>A0ABY2DS70_9FLAO</name>
<evidence type="ECO:0000256" key="3">
    <source>
        <dbReference type="ARBA" id="ARBA00022723"/>
    </source>
</evidence>
<reference evidence="11 12" key="1">
    <citation type="submission" date="2019-03" db="EMBL/GenBank/DDBJ databases">
        <title>Novel species of Flavobacterium.</title>
        <authorList>
            <person name="Liu Q."/>
            <person name="Xin Y.-H."/>
        </authorList>
    </citation>
    <scope>NUCLEOTIDE SEQUENCE [LARGE SCALE GENOMIC DNA]</scope>
    <source>
        <strain evidence="11 12">LB2P22</strain>
    </source>
</reference>
<dbReference type="SUPFAM" id="SSF55681">
    <property type="entry name" value="Class II aaRS and biotin synthetases"/>
    <property type="match status" value="1"/>
</dbReference>
<dbReference type="PANTHER" id="PTHR42918">
    <property type="entry name" value="LYSYL-TRNA SYNTHETASE"/>
    <property type="match status" value="1"/>
</dbReference>
<evidence type="ECO:0000256" key="2">
    <source>
        <dbReference type="ARBA" id="ARBA00022598"/>
    </source>
</evidence>
<accession>A0ABY2DS70</accession>
<comment type="catalytic activity">
    <reaction evidence="7 8 9">
        <text>tRNA(Lys) + L-lysine + ATP = L-lysyl-tRNA(Lys) + AMP + diphosphate</text>
        <dbReference type="Rhea" id="RHEA:20792"/>
        <dbReference type="Rhea" id="RHEA-COMP:9696"/>
        <dbReference type="Rhea" id="RHEA-COMP:9697"/>
        <dbReference type="ChEBI" id="CHEBI:30616"/>
        <dbReference type="ChEBI" id="CHEBI:32551"/>
        <dbReference type="ChEBI" id="CHEBI:33019"/>
        <dbReference type="ChEBI" id="CHEBI:78442"/>
        <dbReference type="ChEBI" id="CHEBI:78529"/>
        <dbReference type="ChEBI" id="CHEBI:456215"/>
        <dbReference type="EC" id="6.1.1.6"/>
    </reaction>
</comment>
<feature type="domain" description="Aminoacyl-transfer RNA synthetases class-II family profile" evidence="10">
    <location>
        <begin position="183"/>
        <end position="498"/>
    </location>
</feature>
<dbReference type="PRINTS" id="PR00982">
    <property type="entry name" value="TRNASYNTHLYS"/>
</dbReference>
<dbReference type="SUPFAM" id="SSF50249">
    <property type="entry name" value="Nucleic acid-binding proteins"/>
    <property type="match status" value="1"/>
</dbReference>
<evidence type="ECO:0000256" key="6">
    <source>
        <dbReference type="ARBA" id="ARBA00023146"/>
    </source>
</evidence>
<feature type="binding site" evidence="8">
    <location>
        <position position="416"/>
    </location>
    <ligand>
        <name>Mg(2+)</name>
        <dbReference type="ChEBI" id="CHEBI:18420"/>
        <label>1</label>
    </ligand>
</feature>